<dbReference type="Proteomes" id="UP001215280">
    <property type="component" value="Unassembled WGS sequence"/>
</dbReference>
<dbReference type="EMBL" id="JARJLG010000120">
    <property type="protein sequence ID" value="KAJ7741972.1"/>
    <property type="molecule type" value="Genomic_DNA"/>
</dbReference>
<sequence>TLRLAAVAQAELTRQNPAGMVYFDTKYSELGPPSEVIDVESIDCLAGRIQDRRRWACLLR</sequence>
<comment type="caution">
    <text evidence="1">The sequence shown here is derived from an EMBL/GenBank/DDBJ whole genome shotgun (WGS) entry which is preliminary data.</text>
</comment>
<proteinExistence type="predicted"/>
<evidence type="ECO:0000313" key="1">
    <source>
        <dbReference type="EMBL" id="KAJ7741972.1"/>
    </source>
</evidence>
<dbReference type="AlphaFoldDB" id="A0AAD7N2U9"/>
<name>A0AAD7N2U9_9AGAR</name>
<gene>
    <name evidence="1" type="ORF">DFH07DRAFT_716408</name>
</gene>
<feature type="non-terminal residue" evidence="1">
    <location>
        <position position="60"/>
    </location>
</feature>
<evidence type="ECO:0000313" key="2">
    <source>
        <dbReference type="Proteomes" id="UP001215280"/>
    </source>
</evidence>
<feature type="non-terminal residue" evidence="1">
    <location>
        <position position="1"/>
    </location>
</feature>
<accession>A0AAD7N2U9</accession>
<organism evidence="1 2">
    <name type="scientific">Mycena maculata</name>
    <dbReference type="NCBI Taxonomy" id="230809"/>
    <lineage>
        <taxon>Eukaryota</taxon>
        <taxon>Fungi</taxon>
        <taxon>Dikarya</taxon>
        <taxon>Basidiomycota</taxon>
        <taxon>Agaricomycotina</taxon>
        <taxon>Agaricomycetes</taxon>
        <taxon>Agaricomycetidae</taxon>
        <taxon>Agaricales</taxon>
        <taxon>Marasmiineae</taxon>
        <taxon>Mycenaceae</taxon>
        <taxon>Mycena</taxon>
    </lineage>
</organism>
<reference evidence="1" key="1">
    <citation type="submission" date="2023-03" db="EMBL/GenBank/DDBJ databases">
        <title>Massive genome expansion in bonnet fungi (Mycena s.s.) driven by repeated elements and novel gene families across ecological guilds.</title>
        <authorList>
            <consortium name="Lawrence Berkeley National Laboratory"/>
            <person name="Harder C.B."/>
            <person name="Miyauchi S."/>
            <person name="Viragh M."/>
            <person name="Kuo A."/>
            <person name="Thoen E."/>
            <person name="Andreopoulos B."/>
            <person name="Lu D."/>
            <person name="Skrede I."/>
            <person name="Drula E."/>
            <person name="Henrissat B."/>
            <person name="Morin E."/>
            <person name="Kohler A."/>
            <person name="Barry K."/>
            <person name="LaButti K."/>
            <person name="Morin E."/>
            <person name="Salamov A."/>
            <person name="Lipzen A."/>
            <person name="Mereny Z."/>
            <person name="Hegedus B."/>
            <person name="Baldrian P."/>
            <person name="Stursova M."/>
            <person name="Weitz H."/>
            <person name="Taylor A."/>
            <person name="Grigoriev I.V."/>
            <person name="Nagy L.G."/>
            <person name="Martin F."/>
            <person name="Kauserud H."/>
        </authorList>
    </citation>
    <scope>NUCLEOTIDE SEQUENCE</scope>
    <source>
        <strain evidence="1">CBHHK188m</strain>
    </source>
</reference>
<keyword evidence="2" id="KW-1185">Reference proteome</keyword>
<protein>
    <submittedName>
        <fullName evidence="1">Uncharacterized protein</fullName>
    </submittedName>
</protein>